<evidence type="ECO:0000256" key="2">
    <source>
        <dbReference type="SAM" id="Phobius"/>
    </source>
</evidence>
<evidence type="ECO:0000313" key="3">
    <source>
        <dbReference type="EMBL" id="KFI96982.1"/>
    </source>
</evidence>
<feature type="transmembrane region" description="Helical" evidence="2">
    <location>
        <begin position="229"/>
        <end position="249"/>
    </location>
</feature>
<dbReference type="AlphaFoldDB" id="A0A087DN82"/>
<keyword evidence="2" id="KW-0812">Transmembrane</keyword>
<feature type="transmembrane region" description="Helical" evidence="2">
    <location>
        <begin position="36"/>
        <end position="58"/>
    </location>
</feature>
<feature type="compositionally biased region" description="Basic residues" evidence="1">
    <location>
        <begin position="291"/>
        <end position="300"/>
    </location>
</feature>
<dbReference type="STRING" id="762211.BSTEL_1891"/>
<feature type="region of interest" description="Disordered" evidence="1">
    <location>
        <begin position="283"/>
        <end position="314"/>
    </location>
</feature>
<dbReference type="eggNOG" id="ENOG5032SYI">
    <property type="taxonomic scope" value="Bacteria"/>
</dbReference>
<name>A0A087DN82_9BIFI</name>
<keyword evidence="2" id="KW-1133">Transmembrane helix</keyword>
<feature type="region of interest" description="Disordered" evidence="1">
    <location>
        <begin position="334"/>
        <end position="356"/>
    </location>
</feature>
<feature type="compositionally biased region" description="Low complexity" evidence="1">
    <location>
        <begin position="143"/>
        <end position="165"/>
    </location>
</feature>
<feature type="region of interest" description="Disordered" evidence="1">
    <location>
        <begin position="8"/>
        <end position="30"/>
    </location>
</feature>
<gene>
    <name evidence="3" type="ORF">BSTEL_1891</name>
</gene>
<dbReference type="Proteomes" id="UP000029004">
    <property type="component" value="Unassembled WGS sequence"/>
</dbReference>
<sequence>MVVIMSVEESKNGSERADGAERKGGRSPRDRRRATIMRGVVTPLVGLLAVAAIVVGVLNATIWQPSRIITADAKVNGSRYIVTDPNVLGLVDSVVEMNVDAGGNGDVCIAVTSSKDASGWLSGSSYTRLTGLSDWSTLSTQKASGGQDEGASGDASGDSSDADGASADVAFKDSDMWRSVKCGKGEVSMKATQATSTDVAIVDLGEKSGAADVSFTWTRQTLPDYATPLYFVGGLLVVLAVFTATVFAMPPHKRRKRHVESAPVEPEEEVSFGAAVAGSFGISPSYEPKTKRGGRRRRHAVGADTGTMEPIKVESPVVVDPSSRNLVADAAGVTGAAAAPEPAAAPQPSVNDEATSVISPDELQAYFARLAQEVGDGDTTSVGGTANDTNEEDNR</sequence>
<proteinExistence type="predicted"/>
<dbReference type="EMBL" id="JGZP01000014">
    <property type="protein sequence ID" value="KFI96982.1"/>
    <property type="molecule type" value="Genomic_DNA"/>
</dbReference>
<feature type="compositionally biased region" description="Low complexity" evidence="1">
    <location>
        <begin position="334"/>
        <end position="348"/>
    </location>
</feature>
<feature type="region of interest" description="Disordered" evidence="1">
    <location>
        <begin position="371"/>
        <end position="395"/>
    </location>
</feature>
<protein>
    <recommendedName>
        <fullName evidence="5">GTPase regulator-like protein</fullName>
    </recommendedName>
</protein>
<keyword evidence="2" id="KW-0472">Membrane</keyword>
<evidence type="ECO:0000313" key="4">
    <source>
        <dbReference type="Proteomes" id="UP000029004"/>
    </source>
</evidence>
<feature type="compositionally biased region" description="Basic and acidic residues" evidence="1">
    <location>
        <begin position="8"/>
        <end position="28"/>
    </location>
</feature>
<accession>A0A087DN82</accession>
<reference evidence="3 4" key="1">
    <citation type="submission" date="2014-03" db="EMBL/GenBank/DDBJ databases">
        <title>Genomics of Bifidobacteria.</title>
        <authorList>
            <person name="Ventura M."/>
            <person name="Milani C."/>
            <person name="Lugli G.A."/>
        </authorList>
    </citation>
    <scope>NUCLEOTIDE SEQUENCE [LARGE SCALE GENOMIC DNA]</scope>
    <source>
        <strain evidence="3 4">DSM 23968</strain>
    </source>
</reference>
<organism evidence="3 4">
    <name type="scientific">Bifidobacterium stellenboschense</name>
    <dbReference type="NCBI Taxonomy" id="762211"/>
    <lineage>
        <taxon>Bacteria</taxon>
        <taxon>Bacillati</taxon>
        <taxon>Actinomycetota</taxon>
        <taxon>Actinomycetes</taxon>
        <taxon>Bifidobacteriales</taxon>
        <taxon>Bifidobacteriaceae</taxon>
        <taxon>Bifidobacterium</taxon>
    </lineage>
</organism>
<evidence type="ECO:0008006" key="5">
    <source>
        <dbReference type="Google" id="ProtNLM"/>
    </source>
</evidence>
<evidence type="ECO:0000256" key="1">
    <source>
        <dbReference type="SAM" id="MobiDB-lite"/>
    </source>
</evidence>
<comment type="caution">
    <text evidence="3">The sequence shown here is derived from an EMBL/GenBank/DDBJ whole genome shotgun (WGS) entry which is preliminary data.</text>
</comment>
<feature type="region of interest" description="Disordered" evidence="1">
    <location>
        <begin position="140"/>
        <end position="165"/>
    </location>
</feature>
<keyword evidence="4" id="KW-1185">Reference proteome</keyword>